<organism evidence="2 3">
    <name type="scientific">Symbiodinium natans</name>
    <dbReference type="NCBI Taxonomy" id="878477"/>
    <lineage>
        <taxon>Eukaryota</taxon>
        <taxon>Sar</taxon>
        <taxon>Alveolata</taxon>
        <taxon>Dinophyceae</taxon>
        <taxon>Suessiales</taxon>
        <taxon>Symbiodiniaceae</taxon>
        <taxon>Symbiodinium</taxon>
    </lineage>
</organism>
<keyword evidence="1" id="KW-0732">Signal</keyword>
<dbReference type="InterPro" id="IPR012668">
    <property type="entry name" value="CHP02466"/>
</dbReference>
<gene>
    <name evidence="2" type="primary">UBE2Z</name>
    <name evidence="2" type="ORF">SNAT2548_LOCUS2948</name>
</gene>
<evidence type="ECO:0000256" key="1">
    <source>
        <dbReference type="SAM" id="SignalP"/>
    </source>
</evidence>
<keyword evidence="3" id="KW-1185">Reference proteome</keyword>
<dbReference type="Gene3D" id="2.60.120.620">
    <property type="entry name" value="q2cbj1_9rhob like domain"/>
    <property type="match status" value="1"/>
</dbReference>
<proteinExistence type="predicted"/>
<sequence length="282" mass="31431">MLIMPDLVMTVVRILGCLAGGWLPASFHEKLASEAVRGWQNFRDVIGPGLPRNHELYRQLSQKHAGALNDAFFHYQKRLFEAEGNFELAMSPDFETSTPPPDANSSWPDMNALPEYKKLRKIVERLSRRYLTRSGLAPESAMALNYSLFNWAAVHGPGEFHGPHTHVGEYHVGVFYAQAGDGAGKLRFGDPRGHSPPFGRSFFHSPRSGDLVFFPSWLSHMATVTAPQTNPTSGESPPLRVVFSFNIGPVQGPMPCHVWWSDPTGDMRFSRKLAFNPETLGL</sequence>
<reference evidence="2" key="1">
    <citation type="submission" date="2021-02" db="EMBL/GenBank/DDBJ databases">
        <authorList>
            <person name="Dougan E. K."/>
            <person name="Rhodes N."/>
            <person name="Thang M."/>
            <person name="Chan C."/>
        </authorList>
    </citation>
    <scope>NUCLEOTIDE SEQUENCE</scope>
</reference>
<dbReference type="OrthoDB" id="47801at2759"/>
<dbReference type="EMBL" id="CAJNDS010000179">
    <property type="protein sequence ID" value="CAE7022764.1"/>
    <property type="molecule type" value="Genomic_DNA"/>
</dbReference>
<protein>
    <submittedName>
        <fullName evidence="2">UBE2Z protein</fullName>
    </submittedName>
</protein>
<dbReference type="Pfam" id="PF13759">
    <property type="entry name" value="2OG-FeII_Oxy_5"/>
    <property type="match status" value="1"/>
</dbReference>
<dbReference type="AlphaFoldDB" id="A0A812I7V5"/>
<feature type="chain" id="PRO_5032839760" evidence="1">
    <location>
        <begin position="20"/>
        <end position="282"/>
    </location>
</feature>
<comment type="caution">
    <text evidence="2">The sequence shown here is derived from an EMBL/GenBank/DDBJ whole genome shotgun (WGS) entry which is preliminary data.</text>
</comment>
<evidence type="ECO:0000313" key="3">
    <source>
        <dbReference type="Proteomes" id="UP000604046"/>
    </source>
</evidence>
<evidence type="ECO:0000313" key="2">
    <source>
        <dbReference type="EMBL" id="CAE7022764.1"/>
    </source>
</evidence>
<name>A0A812I7V5_9DINO</name>
<feature type="signal peptide" evidence="1">
    <location>
        <begin position="1"/>
        <end position="19"/>
    </location>
</feature>
<dbReference type="Proteomes" id="UP000604046">
    <property type="component" value="Unassembled WGS sequence"/>
</dbReference>
<accession>A0A812I7V5</accession>